<evidence type="ECO:0000256" key="4">
    <source>
        <dbReference type="ARBA" id="ARBA00023163"/>
    </source>
</evidence>
<dbReference type="Pfam" id="PF03704">
    <property type="entry name" value="BTAD"/>
    <property type="match status" value="1"/>
</dbReference>
<dbReference type="SUPFAM" id="SSF48452">
    <property type="entry name" value="TPR-like"/>
    <property type="match status" value="1"/>
</dbReference>
<feature type="DNA-binding region" description="OmpR/PhoB-type" evidence="5">
    <location>
        <begin position="1"/>
        <end position="94"/>
    </location>
</feature>
<feature type="domain" description="OmpR/PhoB-type" evidence="6">
    <location>
        <begin position="1"/>
        <end position="94"/>
    </location>
</feature>
<dbReference type="RefSeq" id="WP_380706895.1">
    <property type="nucleotide sequence ID" value="NZ_JBHSFN010000009.1"/>
</dbReference>
<dbReference type="PRINTS" id="PR00364">
    <property type="entry name" value="DISEASERSIST"/>
</dbReference>
<dbReference type="Gene3D" id="1.10.10.10">
    <property type="entry name" value="Winged helix-like DNA-binding domain superfamily/Winged helix DNA-binding domain"/>
    <property type="match status" value="1"/>
</dbReference>
<dbReference type="SMART" id="SM01043">
    <property type="entry name" value="BTAD"/>
    <property type="match status" value="1"/>
</dbReference>
<evidence type="ECO:0000256" key="3">
    <source>
        <dbReference type="ARBA" id="ARBA00023125"/>
    </source>
</evidence>
<keyword evidence="2" id="KW-0805">Transcription regulation</keyword>
<dbReference type="PROSITE" id="PS51755">
    <property type="entry name" value="OMPR_PHOB"/>
    <property type="match status" value="1"/>
</dbReference>
<dbReference type="CDD" id="cd15831">
    <property type="entry name" value="BTAD"/>
    <property type="match status" value="1"/>
</dbReference>
<protein>
    <submittedName>
        <fullName evidence="7">BTAD domain-containing putative transcriptional regulator</fullName>
    </submittedName>
</protein>
<evidence type="ECO:0000313" key="7">
    <source>
        <dbReference type="EMBL" id="MFC4587821.1"/>
    </source>
</evidence>
<dbReference type="Pfam" id="PF00486">
    <property type="entry name" value="Trans_reg_C"/>
    <property type="match status" value="1"/>
</dbReference>
<evidence type="ECO:0000313" key="8">
    <source>
        <dbReference type="Proteomes" id="UP001595891"/>
    </source>
</evidence>
<dbReference type="InterPro" id="IPR051677">
    <property type="entry name" value="AfsR-DnrI-RedD_regulator"/>
</dbReference>
<reference evidence="8" key="1">
    <citation type="journal article" date="2019" name="Int. J. Syst. Evol. Microbiol.">
        <title>The Global Catalogue of Microorganisms (GCM) 10K type strain sequencing project: providing services to taxonomists for standard genome sequencing and annotation.</title>
        <authorList>
            <consortium name="The Broad Institute Genomics Platform"/>
            <consortium name="The Broad Institute Genome Sequencing Center for Infectious Disease"/>
            <person name="Wu L."/>
            <person name="Ma J."/>
        </authorList>
    </citation>
    <scope>NUCLEOTIDE SEQUENCE [LARGE SCALE GENOMIC DNA]</scope>
    <source>
        <strain evidence="8">CCUG 49560</strain>
    </source>
</reference>
<name>A0ABV9EH52_9ACTN</name>
<dbReference type="SUPFAM" id="SSF52540">
    <property type="entry name" value="P-loop containing nucleoside triphosphate hydrolases"/>
    <property type="match status" value="1"/>
</dbReference>
<dbReference type="Gene3D" id="3.40.50.300">
    <property type="entry name" value="P-loop containing nucleotide triphosphate hydrolases"/>
    <property type="match status" value="1"/>
</dbReference>
<dbReference type="PANTHER" id="PTHR35807:SF1">
    <property type="entry name" value="TRANSCRIPTIONAL REGULATOR REDD"/>
    <property type="match status" value="1"/>
</dbReference>
<dbReference type="Proteomes" id="UP001595891">
    <property type="component" value="Unassembled WGS sequence"/>
</dbReference>
<dbReference type="SMART" id="SM00862">
    <property type="entry name" value="Trans_reg_C"/>
    <property type="match status" value="1"/>
</dbReference>
<dbReference type="Gene3D" id="1.25.40.10">
    <property type="entry name" value="Tetratricopeptide repeat domain"/>
    <property type="match status" value="1"/>
</dbReference>
<dbReference type="InterPro" id="IPR011990">
    <property type="entry name" value="TPR-like_helical_dom_sf"/>
</dbReference>
<evidence type="ECO:0000256" key="1">
    <source>
        <dbReference type="ARBA" id="ARBA00005820"/>
    </source>
</evidence>
<dbReference type="InterPro" id="IPR001867">
    <property type="entry name" value="OmpR/PhoB-type_DNA-bd"/>
</dbReference>
<dbReference type="InterPro" id="IPR027417">
    <property type="entry name" value="P-loop_NTPase"/>
</dbReference>
<evidence type="ECO:0000256" key="5">
    <source>
        <dbReference type="PROSITE-ProRule" id="PRU01091"/>
    </source>
</evidence>
<dbReference type="InterPro" id="IPR016032">
    <property type="entry name" value="Sig_transdc_resp-reg_C-effctor"/>
</dbReference>
<evidence type="ECO:0000256" key="2">
    <source>
        <dbReference type="ARBA" id="ARBA00023015"/>
    </source>
</evidence>
<comment type="similarity">
    <text evidence="1">Belongs to the AfsR/DnrI/RedD regulatory family.</text>
</comment>
<keyword evidence="8" id="KW-1185">Reference proteome</keyword>
<evidence type="ECO:0000259" key="6">
    <source>
        <dbReference type="PROSITE" id="PS51755"/>
    </source>
</evidence>
<sequence>MEVRLLGRIEAWAGGRAVSLGGPHRVAVFTLLALRAGSVVPVAELVEALWDGKPPKSAVANVHGHISALRAAVREAGGPAEVLVTRSPGYMLDLGAGGHTDLAMFEDLREAALARRDAPAEAAELYRRALACWTGPALHDLPSPVLRRHAERLERRLLLTVRDKAEMELALGLHDVVIAETRPVLQADPHDERLRAVLMLALYRAGRQADALAVYREGRRALVEDLGLEPGPELRRLEKAILAQEPGLDLSVPFARAHPRQLPPAPALLLGRDDELASLCALLTSQSVGALTTVALTGHPGVGTSALALRVAHAVRPAYPDGQLYASLGGPGRDERPPEVVLDRFLRALGVPAAALPGDLAGLAELFRTVLADQRVLVVLDDAAGETQVRPLLPGGAGCAVILTSGRSLAGLDTSATLRVRPLAVRAAAAMFTALSGRDGPEVGEVGALCDGLPLAIRLAAARLAARPRWQVADLHRRLADDRLRLDLLTAGDLSVRGAYDRTYSGLGEAAGRALRLLAALVPGPVTAPRLAALMGEGDVVAEELLERLVDHHLLEPGRRTGGGWTYHCPGLLRLYAAERLAAEEPAMGGAGGGLTAPRPAP</sequence>
<dbReference type="EMBL" id="JBHSFN010000009">
    <property type="protein sequence ID" value="MFC4587821.1"/>
    <property type="molecule type" value="Genomic_DNA"/>
</dbReference>
<keyword evidence="3 5" id="KW-0238">DNA-binding</keyword>
<dbReference type="InterPro" id="IPR036388">
    <property type="entry name" value="WH-like_DNA-bd_sf"/>
</dbReference>
<gene>
    <name evidence="7" type="ORF">ACFO8L_17125</name>
</gene>
<organism evidence="7 8">
    <name type="scientific">Sphaerisporangium corydalis</name>
    <dbReference type="NCBI Taxonomy" id="1441875"/>
    <lineage>
        <taxon>Bacteria</taxon>
        <taxon>Bacillati</taxon>
        <taxon>Actinomycetota</taxon>
        <taxon>Actinomycetes</taxon>
        <taxon>Streptosporangiales</taxon>
        <taxon>Streptosporangiaceae</taxon>
        <taxon>Sphaerisporangium</taxon>
    </lineage>
</organism>
<dbReference type="InterPro" id="IPR005158">
    <property type="entry name" value="BTAD"/>
</dbReference>
<dbReference type="PANTHER" id="PTHR35807">
    <property type="entry name" value="TRANSCRIPTIONAL REGULATOR REDD-RELATED"/>
    <property type="match status" value="1"/>
</dbReference>
<keyword evidence="4" id="KW-0804">Transcription</keyword>
<dbReference type="SUPFAM" id="SSF46894">
    <property type="entry name" value="C-terminal effector domain of the bipartite response regulators"/>
    <property type="match status" value="1"/>
</dbReference>
<proteinExistence type="inferred from homology"/>
<comment type="caution">
    <text evidence="7">The sequence shown here is derived from an EMBL/GenBank/DDBJ whole genome shotgun (WGS) entry which is preliminary data.</text>
</comment>
<accession>A0ABV9EH52</accession>